<evidence type="ECO:0000313" key="5">
    <source>
        <dbReference type="EMBL" id="SCM09035.1"/>
    </source>
</evidence>
<protein>
    <submittedName>
        <fullName evidence="4">MSP7-like protein</fullName>
    </submittedName>
</protein>
<keyword evidence="2" id="KW-0732">Signal</keyword>
<dbReference type="EMBL" id="LT608165">
    <property type="protein sequence ID" value="SCM09035.1"/>
    <property type="molecule type" value="Genomic_DNA"/>
</dbReference>
<gene>
    <name evidence="4" type="primary">MSRP1</name>
    <name evidence="4" type="ORF">PCHAJ_000402300</name>
    <name evidence="5" type="ORF">PCHCB_000405600</name>
</gene>
<dbReference type="AlphaFoldDB" id="A0A1C6XME6"/>
<accession>A0A1C6XME6</accession>
<sequence>MKINKYLSPLVALALYSAVVCDSTTNSNSIDVPNDLNKIDANNNSSDNIHKDSGDNNGGSKCDNKDCTAATTGKPCSSCKDKNAEDKPINILSQNYTDDFFNSVIANINENDNGDYKDKYEDFKSKYDNIIAINQKEFEIFSKLIEGFMQSNKDMNLSSDYLYEVLTKALSDKAFKAEFKEFMNSMYNFIKKKHEGKTLSENDKQYMTLFENVLTLLDSM</sequence>
<organism evidence="4 7">
    <name type="scientific">Plasmodium chabaudi chabaudi</name>
    <dbReference type="NCBI Taxonomy" id="31271"/>
    <lineage>
        <taxon>Eukaryota</taxon>
        <taxon>Sar</taxon>
        <taxon>Alveolata</taxon>
        <taxon>Apicomplexa</taxon>
        <taxon>Aconoidasida</taxon>
        <taxon>Haemosporida</taxon>
        <taxon>Plasmodiidae</taxon>
        <taxon>Plasmodium</taxon>
        <taxon>Plasmodium (Vinckeia)</taxon>
    </lineage>
</organism>
<proteinExistence type="predicted"/>
<evidence type="ECO:0000313" key="6">
    <source>
        <dbReference type="Proteomes" id="UP000195489"/>
    </source>
</evidence>
<evidence type="ECO:0000256" key="1">
    <source>
        <dbReference type="SAM" id="MobiDB-lite"/>
    </source>
</evidence>
<feature type="signal peptide" evidence="2">
    <location>
        <begin position="1"/>
        <end position="23"/>
    </location>
</feature>
<name>A0A1C6XME6_PLACU</name>
<feature type="domain" description="Merozoite surface protein C-terminal" evidence="3">
    <location>
        <begin position="95"/>
        <end position="214"/>
    </location>
</feature>
<feature type="region of interest" description="Disordered" evidence="1">
    <location>
        <begin position="41"/>
        <end position="60"/>
    </location>
</feature>
<evidence type="ECO:0000313" key="7">
    <source>
        <dbReference type="Proteomes" id="UP000507163"/>
    </source>
</evidence>
<dbReference type="InterPro" id="IPR024781">
    <property type="entry name" value="MSP_C"/>
</dbReference>
<evidence type="ECO:0000256" key="2">
    <source>
        <dbReference type="SAM" id="SignalP"/>
    </source>
</evidence>
<evidence type="ECO:0000259" key="3">
    <source>
        <dbReference type="Pfam" id="PF12948"/>
    </source>
</evidence>
<dbReference type="EMBL" id="LT608179">
    <property type="protein sequence ID" value="SCM05840.1"/>
    <property type="molecule type" value="Genomic_DNA"/>
</dbReference>
<feature type="chain" id="PRO_5014538824" evidence="2">
    <location>
        <begin position="24"/>
        <end position="220"/>
    </location>
</feature>
<dbReference type="Pfam" id="PF12948">
    <property type="entry name" value="MSP7_C"/>
    <property type="match status" value="1"/>
</dbReference>
<dbReference type="Proteomes" id="UP000195489">
    <property type="component" value="Chromosome 13"/>
</dbReference>
<dbReference type="Proteomes" id="UP000507163">
    <property type="component" value="Chromosome 13"/>
</dbReference>
<reference evidence="6 7" key="1">
    <citation type="submission" date="2016-08" db="EMBL/GenBank/DDBJ databases">
        <authorList>
            <consortium name="Pathogen Informatics"/>
        </authorList>
    </citation>
    <scope>NUCLEOTIDE SEQUENCE [LARGE SCALE GENOMIC DNA]</scope>
    <source>
        <strain evidence="4 7">AJ</strain>
        <strain evidence="5 6">CB</strain>
    </source>
</reference>
<evidence type="ECO:0000313" key="4">
    <source>
        <dbReference type="EMBL" id="SCM05840.1"/>
    </source>
</evidence>